<feature type="region of interest" description="Disordered" evidence="1">
    <location>
        <begin position="24"/>
        <end position="66"/>
    </location>
</feature>
<dbReference type="AlphaFoldDB" id="A0A834K4V8"/>
<evidence type="ECO:0000313" key="3">
    <source>
        <dbReference type="Proteomes" id="UP000600918"/>
    </source>
</evidence>
<dbReference type="EMBL" id="JACSDY010000018">
    <property type="protein sequence ID" value="KAF7399925.1"/>
    <property type="molecule type" value="Genomic_DNA"/>
</dbReference>
<reference evidence="2" key="1">
    <citation type="journal article" date="2020" name="G3 (Bethesda)">
        <title>High-Quality Assemblies for Three Invasive Social Wasps from the &lt;i&gt;Vespula&lt;/i&gt; Genus.</title>
        <authorList>
            <person name="Harrop T.W.R."/>
            <person name="Guhlin J."/>
            <person name="McLaughlin G.M."/>
            <person name="Permina E."/>
            <person name="Stockwell P."/>
            <person name="Gilligan J."/>
            <person name="Le Lec M.F."/>
            <person name="Gruber M.A.M."/>
            <person name="Quinn O."/>
            <person name="Lovegrove M."/>
            <person name="Duncan E.J."/>
            <person name="Remnant E.J."/>
            <person name="Van Eeckhoven J."/>
            <person name="Graham B."/>
            <person name="Knapp R.A."/>
            <person name="Langford K.W."/>
            <person name="Kronenberg Z."/>
            <person name="Press M.O."/>
            <person name="Eacker S.M."/>
            <person name="Wilson-Rankin E.E."/>
            <person name="Purcell J."/>
            <person name="Lester P.J."/>
            <person name="Dearden P.K."/>
        </authorList>
    </citation>
    <scope>NUCLEOTIDE SEQUENCE</scope>
    <source>
        <strain evidence="2">Volc-1</strain>
    </source>
</reference>
<evidence type="ECO:0000313" key="2">
    <source>
        <dbReference type="EMBL" id="KAF7399925.1"/>
    </source>
</evidence>
<proteinExistence type="predicted"/>
<comment type="caution">
    <text evidence="2">The sequence shown here is derived from an EMBL/GenBank/DDBJ whole genome shotgun (WGS) entry which is preliminary data.</text>
</comment>
<keyword evidence="3" id="KW-1185">Reference proteome</keyword>
<accession>A0A834K4V8</accession>
<evidence type="ECO:0000256" key="1">
    <source>
        <dbReference type="SAM" id="MobiDB-lite"/>
    </source>
</evidence>
<name>A0A834K4V8_VESPE</name>
<protein>
    <submittedName>
        <fullName evidence="2">Uncharacterized protein</fullName>
    </submittedName>
</protein>
<dbReference type="Proteomes" id="UP000600918">
    <property type="component" value="Unassembled WGS sequence"/>
</dbReference>
<organism evidence="2 3">
    <name type="scientific">Vespula pensylvanica</name>
    <name type="common">Western yellow jacket</name>
    <name type="synonym">Wasp</name>
    <dbReference type="NCBI Taxonomy" id="30213"/>
    <lineage>
        <taxon>Eukaryota</taxon>
        <taxon>Metazoa</taxon>
        <taxon>Ecdysozoa</taxon>
        <taxon>Arthropoda</taxon>
        <taxon>Hexapoda</taxon>
        <taxon>Insecta</taxon>
        <taxon>Pterygota</taxon>
        <taxon>Neoptera</taxon>
        <taxon>Endopterygota</taxon>
        <taxon>Hymenoptera</taxon>
        <taxon>Apocrita</taxon>
        <taxon>Aculeata</taxon>
        <taxon>Vespoidea</taxon>
        <taxon>Vespidae</taxon>
        <taxon>Vespinae</taxon>
        <taxon>Vespula</taxon>
    </lineage>
</organism>
<feature type="compositionally biased region" description="Basic and acidic residues" evidence="1">
    <location>
        <begin position="34"/>
        <end position="50"/>
    </location>
</feature>
<gene>
    <name evidence="2" type="ORF">H0235_015662</name>
</gene>
<sequence>MLYTRPPLFPPPFCFSEEIAEIQKETSSLPTNNRKHDASKKEKEKEEEVSRAYINVSPREKDTPVTGSELTAILRSHLLLPPKGKLLRSLSQLPSNRNCLRASN</sequence>